<dbReference type="Pfam" id="PF07859">
    <property type="entry name" value="Abhydrolase_3"/>
    <property type="match status" value="1"/>
</dbReference>
<dbReference type="InterPro" id="IPR013094">
    <property type="entry name" value="AB_hydrolase_3"/>
</dbReference>
<organism evidence="3 4">
    <name type="scientific">Trematosphaeria pertusa</name>
    <dbReference type="NCBI Taxonomy" id="390896"/>
    <lineage>
        <taxon>Eukaryota</taxon>
        <taxon>Fungi</taxon>
        <taxon>Dikarya</taxon>
        <taxon>Ascomycota</taxon>
        <taxon>Pezizomycotina</taxon>
        <taxon>Dothideomycetes</taxon>
        <taxon>Pleosporomycetidae</taxon>
        <taxon>Pleosporales</taxon>
        <taxon>Massarineae</taxon>
        <taxon>Trematosphaeriaceae</taxon>
        <taxon>Trematosphaeria</taxon>
    </lineage>
</organism>
<dbReference type="Proteomes" id="UP000800094">
    <property type="component" value="Unassembled WGS sequence"/>
</dbReference>
<dbReference type="OrthoDB" id="408631at2759"/>
<dbReference type="InterPro" id="IPR029058">
    <property type="entry name" value="AB_hydrolase_fold"/>
</dbReference>
<gene>
    <name evidence="3" type="ORF">BU26DRAFT_524042</name>
</gene>
<proteinExistence type="predicted"/>
<dbReference type="PANTHER" id="PTHR48081:SF8">
    <property type="entry name" value="ALPHA_BETA HYDROLASE FOLD-3 DOMAIN-CONTAINING PROTEIN-RELATED"/>
    <property type="match status" value="1"/>
</dbReference>
<dbReference type="GeneID" id="54583520"/>
<sequence>MPDWTGAKREEIQIPARDGASLRAIVYGPGTGTPGPLLVYFHGGGMVFGMAEAFEVGAKVLTEQLGCTVVSVDYRLAPESVFPTAGNDAWDSLKWVAENASKLGADPSKGFIVSGASAGGNLAAVAAHEAADAKLSPPLTGVFLCIPFLVHPDAVPEKYKPHYNSWEENKDAMILDQRGMLWFFDQYKVDPTSPLGSPLIWPSGHKSQPPTYFQICGMDPLRDEGLIYESILREECGIATKMDVYSGIPHAGMDFLPMHSVAAKALVDMKAGVEWLLSQKP</sequence>
<dbReference type="RefSeq" id="XP_033678069.1">
    <property type="nucleotide sequence ID" value="XM_033830190.1"/>
</dbReference>
<keyword evidence="1" id="KW-0378">Hydrolase</keyword>
<evidence type="ECO:0000313" key="3">
    <source>
        <dbReference type="EMBL" id="KAF2243065.1"/>
    </source>
</evidence>
<evidence type="ECO:0000256" key="1">
    <source>
        <dbReference type="ARBA" id="ARBA00022801"/>
    </source>
</evidence>
<reference evidence="3" key="1">
    <citation type="journal article" date="2020" name="Stud. Mycol.">
        <title>101 Dothideomycetes genomes: a test case for predicting lifestyles and emergence of pathogens.</title>
        <authorList>
            <person name="Haridas S."/>
            <person name="Albert R."/>
            <person name="Binder M."/>
            <person name="Bloem J."/>
            <person name="Labutti K."/>
            <person name="Salamov A."/>
            <person name="Andreopoulos B."/>
            <person name="Baker S."/>
            <person name="Barry K."/>
            <person name="Bills G."/>
            <person name="Bluhm B."/>
            <person name="Cannon C."/>
            <person name="Castanera R."/>
            <person name="Culley D."/>
            <person name="Daum C."/>
            <person name="Ezra D."/>
            <person name="Gonzalez J."/>
            <person name="Henrissat B."/>
            <person name="Kuo A."/>
            <person name="Liang C."/>
            <person name="Lipzen A."/>
            <person name="Lutzoni F."/>
            <person name="Magnuson J."/>
            <person name="Mondo S."/>
            <person name="Nolan M."/>
            <person name="Ohm R."/>
            <person name="Pangilinan J."/>
            <person name="Park H.-J."/>
            <person name="Ramirez L."/>
            <person name="Alfaro M."/>
            <person name="Sun H."/>
            <person name="Tritt A."/>
            <person name="Yoshinaga Y."/>
            <person name="Zwiers L.-H."/>
            <person name="Turgeon B."/>
            <person name="Goodwin S."/>
            <person name="Spatafora J."/>
            <person name="Crous P."/>
            <person name="Grigoriev I."/>
        </authorList>
    </citation>
    <scope>NUCLEOTIDE SEQUENCE</scope>
    <source>
        <strain evidence="3">CBS 122368</strain>
    </source>
</reference>
<dbReference type="EMBL" id="ML987206">
    <property type="protein sequence ID" value="KAF2243065.1"/>
    <property type="molecule type" value="Genomic_DNA"/>
</dbReference>
<dbReference type="InterPro" id="IPR050300">
    <property type="entry name" value="GDXG_lipolytic_enzyme"/>
</dbReference>
<dbReference type="SUPFAM" id="SSF53474">
    <property type="entry name" value="alpha/beta-Hydrolases"/>
    <property type="match status" value="1"/>
</dbReference>
<protein>
    <recommendedName>
        <fullName evidence="2">Alpha/beta hydrolase fold-3 domain-containing protein</fullName>
    </recommendedName>
</protein>
<evidence type="ECO:0000313" key="4">
    <source>
        <dbReference type="Proteomes" id="UP000800094"/>
    </source>
</evidence>
<keyword evidence="4" id="KW-1185">Reference proteome</keyword>
<dbReference type="AlphaFoldDB" id="A0A6A6HXW9"/>
<name>A0A6A6HXW9_9PLEO</name>
<accession>A0A6A6HXW9</accession>
<dbReference type="GO" id="GO:0016787">
    <property type="term" value="F:hydrolase activity"/>
    <property type="evidence" value="ECO:0007669"/>
    <property type="project" value="UniProtKB-KW"/>
</dbReference>
<evidence type="ECO:0000259" key="2">
    <source>
        <dbReference type="Pfam" id="PF07859"/>
    </source>
</evidence>
<dbReference type="Gene3D" id="3.40.50.1820">
    <property type="entry name" value="alpha/beta hydrolase"/>
    <property type="match status" value="1"/>
</dbReference>
<feature type="domain" description="Alpha/beta hydrolase fold-3" evidence="2">
    <location>
        <begin position="38"/>
        <end position="251"/>
    </location>
</feature>
<dbReference type="PANTHER" id="PTHR48081">
    <property type="entry name" value="AB HYDROLASE SUPERFAMILY PROTEIN C4A8.06C"/>
    <property type="match status" value="1"/>
</dbReference>